<protein>
    <submittedName>
        <fullName evidence="1">Uncharacterized protein</fullName>
    </submittedName>
</protein>
<keyword evidence="2" id="KW-1185">Reference proteome</keyword>
<dbReference type="EnsemblMetazoa" id="AARA017518-RA">
    <property type="protein sequence ID" value="AARA017518-PA"/>
    <property type="gene ID" value="AARA017518"/>
</dbReference>
<sequence>MTKHPSSRQQR</sequence>
<evidence type="ECO:0000313" key="1">
    <source>
        <dbReference type="EnsemblMetazoa" id="AARA017518-PA"/>
    </source>
</evidence>
<organism evidence="1 2">
    <name type="scientific">Anopheles arabiensis</name>
    <name type="common">Mosquito</name>
    <dbReference type="NCBI Taxonomy" id="7173"/>
    <lineage>
        <taxon>Eukaryota</taxon>
        <taxon>Metazoa</taxon>
        <taxon>Ecdysozoa</taxon>
        <taxon>Arthropoda</taxon>
        <taxon>Hexapoda</taxon>
        <taxon>Insecta</taxon>
        <taxon>Pterygota</taxon>
        <taxon>Neoptera</taxon>
        <taxon>Endopterygota</taxon>
        <taxon>Diptera</taxon>
        <taxon>Nematocera</taxon>
        <taxon>Culicoidea</taxon>
        <taxon>Culicidae</taxon>
        <taxon>Anophelinae</taxon>
        <taxon>Anopheles</taxon>
    </lineage>
</organism>
<reference evidence="1" key="1">
    <citation type="submission" date="2022-08" db="UniProtKB">
        <authorList>
            <consortium name="EnsemblMetazoa"/>
        </authorList>
    </citation>
    <scope>IDENTIFICATION</scope>
    <source>
        <strain evidence="1">Dongola</strain>
    </source>
</reference>
<dbReference type="VEuPathDB" id="VectorBase:AARA017518"/>
<accession>A0A2C9GS78</accession>
<proteinExistence type="predicted"/>
<name>A0A2C9GS78_ANOAR</name>
<dbReference type="Proteomes" id="UP000075840">
    <property type="component" value="Unassembled WGS sequence"/>
</dbReference>
<dbReference type="EMBL" id="APCN01000772">
    <property type="status" value="NOT_ANNOTATED_CDS"/>
    <property type="molecule type" value="Genomic_DNA"/>
</dbReference>
<evidence type="ECO:0000313" key="2">
    <source>
        <dbReference type="Proteomes" id="UP000075840"/>
    </source>
</evidence>